<evidence type="ECO:0000313" key="1">
    <source>
        <dbReference type="EMBL" id="PKK73745.1"/>
    </source>
</evidence>
<evidence type="ECO:0000313" key="2">
    <source>
        <dbReference type="Proteomes" id="UP000233469"/>
    </source>
</evidence>
<dbReference type="Proteomes" id="UP000233469">
    <property type="component" value="Unassembled WGS sequence"/>
</dbReference>
<dbReference type="EMBL" id="LLXL01000349">
    <property type="protein sequence ID" value="PKK73745.1"/>
    <property type="molecule type" value="Genomic_DNA"/>
</dbReference>
<reference evidence="1 2" key="1">
    <citation type="submission" date="2016-04" db="EMBL/GenBank/DDBJ databases">
        <title>Genome analyses suggest a sexual origin of heterokaryosis in a supposedly ancient asexual fungus.</title>
        <authorList>
            <person name="Ropars J."/>
            <person name="Sedzielewska K."/>
            <person name="Noel J."/>
            <person name="Charron P."/>
            <person name="Farinelli L."/>
            <person name="Marton T."/>
            <person name="Kruger M."/>
            <person name="Pelin A."/>
            <person name="Brachmann A."/>
            <person name="Corradi N."/>
        </authorList>
    </citation>
    <scope>NUCLEOTIDE SEQUENCE [LARGE SCALE GENOMIC DNA]</scope>
    <source>
        <strain evidence="1 2">C2</strain>
    </source>
</reference>
<comment type="caution">
    <text evidence="1">The sequence shown here is derived from an EMBL/GenBank/DDBJ whole genome shotgun (WGS) entry which is preliminary data.</text>
</comment>
<gene>
    <name evidence="1" type="ORF">RhiirC2_709395</name>
</gene>
<protein>
    <submittedName>
        <fullName evidence="1">Uncharacterized protein</fullName>
    </submittedName>
</protein>
<name>A0A2N1NIH9_9GLOM</name>
<sequence>MVTGKRYIKKYIKNNKFHPGKIIKPRLESSIVGRICTILVKMSNLCNIAIFVIKLLPKFCARPNKGVNNFDFIIVSIIHTFIRTSFQEIQRDLIGSSVFLKIKKEKRLQALKYISKATFSGKIHSFYESWRKKRAKFAFFSF</sequence>
<proteinExistence type="predicted"/>
<accession>A0A2N1NIH9</accession>
<reference evidence="1 2" key="2">
    <citation type="submission" date="2017-10" db="EMBL/GenBank/DDBJ databases">
        <title>Extensive intraspecific genome diversity in a model arbuscular mycorrhizal fungus.</title>
        <authorList>
            <person name="Chen E.C.H."/>
            <person name="Morin E."/>
            <person name="Baudet D."/>
            <person name="Noel J."/>
            <person name="Ndikumana S."/>
            <person name="Charron P."/>
            <person name="St-Onge C."/>
            <person name="Giorgi J."/>
            <person name="Grigoriev I.V."/>
            <person name="Roux C."/>
            <person name="Martin F.M."/>
            <person name="Corradi N."/>
        </authorList>
    </citation>
    <scope>NUCLEOTIDE SEQUENCE [LARGE SCALE GENOMIC DNA]</scope>
    <source>
        <strain evidence="1 2">C2</strain>
    </source>
</reference>
<organism evidence="1 2">
    <name type="scientific">Rhizophagus irregularis</name>
    <dbReference type="NCBI Taxonomy" id="588596"/>
    <lineage>
        <taxon>Eukaryota</taxon>
        <taxon>Fungi</taxon>
        <taxon>Fungi incertae sedis</taxon>
        <taxon>Mucoromycota</taxon>
        <taxon>Glomeromycotina</taxon>
        <taxon>Glomeromycetes</taxon>
        <taxon>Glomerales</taxon>
        <taxon>Glomeraceae</taxon>
        <taxon>Rhizophagus</taxon>
    </lineage>
</organism>
<dbReference type="AlphaFoldDB" id="A0A2N1NIH9"/>